<evidence type="ECO:0000256" key="1">
    <source>
        <dbReference type="ARBA" id="ARBA00010062"/>
    </source>
</evidence>
<protein>
    <submittedName>
        <fullName evidence="6">Branched-chain amino acid transport system substrate-binding protein</fullName>
    </submittedName>
</protein>
<dbReference type="CDD" id="cd06327">
    <property type="entry name" value="PBP1_SBP-like"/>
    <property type="match status" value="1"/>
</dbReference>
<accession>A0A4R7BN58</accession>
<evidence type="ECO:0000313" key="6">
    <source>
        <dbReference type="EMBL" id="TDR85356.1"/>
    </source>
</evidence>
<evidence type="ECO:0000256" key="4">
    <source>
        <dbReference type="SAM" id="SignalP"/>
    </source>
</evidence>
<proteinExistence type="inferred from homology"/>
<dbReference type="Pfam" id="PF13458">
    <property type="entry name" value="Peripla_BP_6"/>
    <property type="match status" value="1"/>
</dbReference>
<name>A0A4R7BN58_9HYPH</name>
<feature type="domain" description="Leucine-binding protein" evidence="5">
    <location>
        <begin position="33"/>
        <end position="371"/>
    </location>
</feature>
<dbReference type="InterPro" id="IPR051010">
    <property type="entry name" value="BCAA_transport"/>
</dbReference>
<evidence type="ECO:0000256" key="2">
    <source>
        <dbReference type="ARBA" id="ARBA00022729"/>
    </source>
</evidence>
<keyword evidence="3" id="KW-0029">Amino-acid transport</keyword>
<evidence type="ECO:0000313" key="7">
    <source>
        <dbReference type="Proteomes" id="UP000295122"/>
    </source>
</evidence>
<dbReference type="EMBL" id="SNZR01000017">
    <property type="protein sequence ID" value="TDR85356.1"/>
    <property type="molecule type" value="Genomic_DNA"/>
</dbReference>
<evidence type="ECO:0000256" key="3">
    <source>
        <dbReference type="ARBA" id="ARBA00022970"/>
    </source>
</evidence>
<feature type="signal peptide" evidence="4">
    <location>
        <begin position="1"/>
        <end position="26"/>
    </location>
</feature>
<keyword evidence="3" id="KW-0813">Transport</keyword>
<dbReference type="AlphaFoldDB" id="A0A4R7BN58"/>
<feature type="chain" id="PRO_5020770819" evidence="4">
    <location>
        <begin position="27"/>
        <end position="411"/>
    </location>
</feature>
<gene>
    <name evidence="6" type="ORF">EV668_4477</name>
</gene>
<evidence type="ECO:0000259" key="5">
    <source>
        <dbReference type="Pfam" id="PF13458"/>
    </source>
</evidence>
<reference evidence="6 7" key="1">
    <citation type="submission" date="2019-03" db="EMBL/GenBank/DDBJ databases">
        <title>Genomic Encyclopedia of Type Strains, Phase IV (KMG-IV): sequencing the most valuable type-strain genomes for metagenomic binning, comparative biology and taxonomic classification.</title>
        <authorList>
            <person name="Goeker M."/>
        </authorList>
    </citation>
    <scope>NUCLEOTIDE SEQUENCE [LARGE SCALE GENOMIC DNA]</scope>
    <source>
        <strain evidence="6 7">DSM 25903</strain>
    </source>
</reference>
<keyword evidence="7" id="KW-1185">Reference proteome</keyword>
<sequence length="411" mass="44265">MIPAIRTWIVACVTAGGMLAALPAHSQISDGVVKLGVINDQSGPFSSLTGPGSVLAIRMAVEDMKPQLGDIRVEILVADHQNKPDVGVATVKRWLDVDNIDAVLDVSNSSVALGVQTLIRERNKVALYGIIGTTELTGKQCAKTGFSWVHDAYALVSGPVKTLTKGPEDTWYFLGADFEFGKNMVQVAKRLVTARGGKTVGEAFHPMSEADFSSYLLQAQGSKAKMVAFANAGTQLVNVMKQWQEFGMQGGGQRPIATLLSVADVHAAGMDVMQGLTATTAWYWGLNDDTRAFAKRFFARFNAMPTESQAGMYSATMHYLKAVAATKTDATDAVVSRMREVPVDDMFAKGARLRPDGKLAHDFLLVTVKTKQESKAPWDYYKVDAVIPSSDAFTSLEASDCPLVTDAAKSK</sequence>
<dbReference type="SUPFAM" id="SSF53822">
    <property type="entry name" value="Periplasmic binding protein-like I"/>
    <property type="match status" value="1"/>
</dbReference>
<dbReference type="Proteomes" id="UP000295122">
    <property type="component" value="Unassembled WGS sequence"/>
</dbReference>
<dbReference type="GO" id="GO:0006865">
    <property type="term" value="P:amino acid transport"/>
    <property type="evidence" value="ECO:0007669"/>
    <property type="project" value="UniProtKB-KW"/>
</dbReference>
<organism evidence="6 7">
    <name type="scientific">Enterovirga rhinocerotis</name>
    <dbReference type="NCBI Taxonomy" id="1339210"/>
    <lineage>
        <taxon>Bacteria</taxon>
        <taxon>Pseudomonadati</taxon>
        <taxon>Pseudomonadota</taxon>
        <taxon>Alphaproteobacteria</taxon>
        <taxon>Hyphomicrobiales</taxon>
        <taxon>Methylobacteriaceae</taxon>
        <taxon>Enterovirga</taxon>
    </lineage>
</organism>
<dbReference type="Gene3D" id="3.40.50.2300">
    <property type="match status" value="2"/>
</dbReference>
<dbReference type="OrthoDB" id="5794591at2"/>
<dbReference type="PANTHER" id="PTHR30483">
    <property type="entry name" value="LEUCINE-SPECIFIC-BINDING PROTEIN"/>
    <property type="match status" value="1"/>
</dbReference>
<comment type="caution">
    <text evidence="6">The sequence shown here is derived from an EMBL/GenBank/DDBJ whole genome shotgun (WGS) entry which is preliminary data.</text>
</comment>
<dbReference type="PANTHER" id="PTHR30483:SF6">
    <property type="entry name" value="PERIPLASMIC BINDING PROTEIN OF ABC TRANSPORTER FOR NATURAL AMINO ACIDS"/>
    <property type="match status" value="1"/>
</dbReference>
<dbReference type="InterPro" id="IPR028082">
    <property type="entry name" value="Peripla_BP_I"/>
</dbReference>
<comment type="similarity">
    <text evidence="1">Belongs to the leucine-binding protein family.</text>
</comment>
<dbReference type="InterPro" id="IPR028081">
    <property type="entry name" value="Leu-bd"/>
</dbReference>
<keyword evidence="2 4" id="KW-0732">Signal</keyword>